<proteinExistence type="predicted"/>
<gene>
    <name evidence="2" type="ORF">DM01DRAFT_1369914</name>
</gene>
<evidence type="ECO:0000313" key="2">
    <source>
        <dbReference type="EMBL" id="ORX61999.1"/>
    </source>
</evidence>
<feature type="region of interest" description="Disordered" evidence="1">
    <location>
        <begin position="938"/>
        <end position="973"/>
    </location>
</feature>
<feature type="compositionally biased region" description="Acidic residues" evidence="1">
    <location>
        <begin position="33"/>
        <end position="66"/>
    </location>
</feature>
<feature type="region of interest" description="Disordered" evidence="1">
    <location>
        <begin position="24"/>
        <end position="116"/>
    </location>
</feature>
<reference evidence="2 3" key="1">
    <citation type="submission" date="2016-07" db="EMBL/GenBank/DDBJ databases">
        <title>Pervasive Adenine N6-methylation of Active Genes in Fungi.</title>
        <authorList>
            <consortium name="DOE Joint Genome Institute"/>
            <person name="Mondo S.J."/>
            <person name="Dannebaum R.O."/>
            <person name="Kuo R.C."/>
            <person name="Labutti K."/>
            <person name="Haridas S."/>
            <person name="Kuo A."/>
            <person name="Salamov A."/>
            <person name="Ahrendt S.R."/>
            <person name="Lipzen A."/>
            <person name="Sullivan W."/>
            <person name="Andreopoulos W.B."/>
            <person name="Clum A."/>
            <person name="Lindquist E."/>
            <person name="Daum C."/>
            <person name="Ramamoorthy G.K."/>
            <person name="Gryganskyi A."/>
            <person name="Culley D."/>
            <person name="Magnuson J.K."/>
            <person name="James T.Y."/>
            <person name="O'Malley M.A."/>
            <person name="Stajich J.E."/>
            <person name="Spatafora J.W."/>
            <person name="Visel A."/>
            <person name="Grigoriev I.V."/>
        </authorList>
    </citation>
    <scope>NUCLEOTIDE SEQUENCE [LARGE SCALE GENOMIC DNA]</scope>
    <source>
        <strain evidence="2 3">NRRL 3301</strain>
    </source>
</reference>
<evidence type="ECO:0000256" key="1">
    <source>
        <dbReference type="SAM" id="MobiDB-lite"/>
    </source>
</evidence>
<name>A0A1X2GVE2_9FUNG</name>
<keyword evidence="3" id="KW-1185">Reference proteome</keyword>
<dbReference type="AlphaFoldDB" id="A0A1X2GVE2"/>
<organism evidence="2 3">
    <name type="scientific">Hesseltinella vesiculosa</name>
    <dbReference type="NCBI Taxonomy" id="101127"/>
    <lineage>
        <taxon>Eukaryota</taxon>
        <taxon>Fungi</taxon>
        <taxon>Fungi incertae sedis</taxon>
        <taxon>Mucoromycota</taxon>
        <taxon>Mucoromycotina</taxon>
        <taxon>Mucoromycetes</taxon>
        <taxon>Mucorales</taxon>
        <taxon>Cunninghamellaceae</taxon>
        <taxon>Hesseltinella</taxon>
    </lineage>
</organism>
<evidence type="ECO:0000313" key="3">
    <source>
        <dbReference type="Proteomes" id="UP000242146"/>
    </source>
</evidence>
<dbReference type="OrthoDB" id="2283865at2759"/>
<dbReference type="Proteomes" id="UP000242146">
    <property type="component" value="Unassembled WGS sequence"/>
</dbReference>
<sequence>MQRGDYNLTDYRGMSPRHVALYKKEKRQALNDSDNEEADEENIDDWDGSDEDEQAAESDDHNDSDEAGPSTKVFTNTKRKLKSKQAAGVKLAKMGASKEAAKDMTNPDLVGPSRKKGVRKDQALRSILGGPFVRISRKGKLTHGMSLQGRPKKHFITVLRQVVDYATHVRFVHACFLKFMLTRMFDRAVAFPPCLFHVRFFSSLTQAFLGRRITNQPVIGAFAQTIDDHVTEFKALFPSLRITLLADPHHQKMYGRPLDYVARQQCKDFSNHVTENLVDRIWCMVQKRLAQEIKGLKTGHLLSIAKHIANGVLKMEEQDPLPTIDYSIQGDLPAAIGQLTQDLCWDMKSAEAFIAITIKRADVADERVNLRIETAKMVWACHDQLGCRTTMETLVDIARAHGFTKHRHVYLHYLMVIDKFAELSNSETYAQVKRPQEQATNAWAYHELSTKLKQWKNLGRRQHSRLVRAVVQTVNSSALFDGTKWPSLTQKSIETIKRTVATAIKQISWSRKCLQRCSNDPQFLARCFFPFEHVKPATMRLIGPSPTPSFQRLHLTLDNPALYDIVITAGLQAFLPKGSCVSDLVKQGYFVNEGSLVSEEHPNGKYVFTDIITTNGHVMTTVYAKRKISRPLPQLSLQDFEPWELPFLSPWAVDPGDRDLITAVNDCDPHMYESPAFVPSEADLNLPRLPHQVRSFSSVEYRKHILKTQKQMQRWKRKAGIDKVESAIPTYRTVCPATMDTYLEYLNENWMKLLRFYASIRFAKAKFNIWRQCQIQNDEVVNILINGGRKYQQDPPGKITSRDPIAVGQKWRPAPVANDTRKLPVIFYGAAIIGASVFKGRKTQAGLSKKVKAAFKRADAQLRLLLVEVDEYLTSQVCSRCATRSLNHVNVNPDALHLPRVSTTTFTSPPCPSDPSTVSKTTSTDTFFTNEETITITTTKHTKETREELDEEQPGRVLGTTVSSSSTHDDDGSSYLHVLTTTVTSNQPTFTSTLVTTNTVTTATSPRSTADDLMLYSVLKCENCRTLWHRDRNAARNILSIATHVIQYGHRPSILNRPITDPQETTLHGQTETAPAN</sequence>
<protein>
    <submittedName>
        <fullName evidence="2">Uncharacterized protein</fullName>
    </submittedName>
</protein>
<dbReference type="EMBL" id="MCGT01000002">
    <property type="protein sequence ID" value="ORX61999.1"/>
    <property type="molecule type" value="Genomic_DNA"/>
</dbReference>
<accession>A0A1X2GVE2</accession>
<comment type="caution">
    <text evidence="2">The sequence shown here is derived from an EMBL/GenBank/DDBJ whole genome shotgun (WGS) entry which is preliminary data.</text>
</comment>
<feature type="region of interest" description="Disordered" evidence="1">
    <location>
        <begin position="1057"/>
        <end position="1077"/>
    </location>
</feature>
<feature type="compositionally biased region" description="Polar residues" evidence="1">
    <location>
        <begin position="1062"/>
        <end position="1077"/>
    </location>
</feature>